<feature type="transmembrane region" description="Helical" evidence="7">
    <location>
        <begin position="266"/>
        <end position="287"/>
    </location>
</feature>
<feature type="transmembrane region" description="Helical" evidence="7">
    <location>
        <begin position="95"/>
        <end position="115"/>
    </location>
</feature>
<protein>
    <submittedName>
        <fullName evidence="8">Protein unc-93</fullName>
    </submittedName>
</protein>
<dbReference type="GO" id="GO:0015459">
    <property type="term" value="F:potassium channel regulator activity"/>
    <property type="evidence" value="ECO:0007669"/>
    <property type="project" value="TreeGrafter"/>
</dbReference>
<dbReference type="GO" id="GO:0005886">
    <property type="term" value="C:plasma membrane"/>
    <property type="evidence" value="ECO:0007669"/>
    <property type="project" value="TreeGrafter"/>
</dbReference>
<keyword evidence="3 7" id="KW-0812">Transmembrane</keyword>
<dbReference type="GO" id="GO:0006937">
    <property type="term" value="P:regulation of muscle contraction"/>
    <property type="evidence" value="ECO:0007669"/>
    <property type="project" value="TreeGrafter"/>
</dbReference>
<dbReference type="GO" id="GO:0043266">
    <property type="term" value="P:regulation of potassium ion transport"/>
    <property type="evidence" value="ECO:0007669"/>
    <property type="project" value="TreeGrafter"/>
</dbReference>
<evidence type="ECO:0000256" key="7">
    <source>
        <dbReference type="SAM" id="Phobius"/>
    </source>
</evidence>
<evidence type="ECO:0000256" key="2">
    <source>
        <dbReference type="ARBA" id="ARBA00009172"/>
    </source>
</evidence>
<dbReference type="SUPFAM" id="SSF103473">
    <property type="entry name" value="MFS general substrate transporter"/>
    <property type="match status" value="1"/>
</dbReference>
<evidence type="ECO:0000256" key="1">
    <source>
        <dbReference type="ARBA" id="ARBA00004141"/>
    </source>
</evidence>
<dbReference type="PANTHER" id="PTHR19444:SF11">
    <property type="entry name" value="UNC93-LIKE PROTEIN"/>
    <property type="match status" value="1"/>
</dbReference>
<sequence>MNTETVENEVVKEEPERTMGPASSSPNGPSKREDNVHLNGIDNVQSNKKAITPTKSTDNTSIWKNLMIISFGTMGAMASYDMLRYVETSLNSAEGLGAASLAANYTSLILSAMFIPTLLTKKIGSKWSLVGSMILFNFFSAAHFYPTFETLIPGALLMGIGYGLIHPCSNSYVTQLAHSYANLNGVEISKVVHYFFGIFLFIVFMARIWGNLVSSLVLTPSDGEATFNASLRTCGGYYCNEDLKTHKSYNASYGDNPDSPTSSKAYILYGTSIATDIASTILVAILLEDRRELKKVDGKEENACHHALATLRLMKQPKLLLVILITVFMGLIESYMSGDYTKAFVTCSLGIHHVGFVVICYGVCASVFSYIWGWMVKCTGRIPVFLLAALIDVVAVFAMVNWKPDPDQIVVFYVLSGVWGVADAVWRPQLYALYGFLFPDTKEAAFGNLEVWQSVGLVIGYVWHDYLCTYSKLYIMLVVLAAAMIGYLIVEYRLWSSNRKTKSEESNTHL</sequence>
<dbReference type="InterPro" id="IPR036259">
    <property type="entry name" value="MFS_trans_sf"/>
</dbReference>
<evidence type="ECO:0000256" key="6">
    <source>
        <dbReference type="SAM" id="MobiDB-lite"/>
    </source>
</evidence>
<feature type="transmembrane region" description="Helical" evidence="7">
    <location>
        <begin position="350"/>
        <end position="372"/>
    </location>
</feature>
<dbReference type="InterPro" id="IPR051951">
    <property type="entry name" value="UNC-93_regulatory"/>
</dbReference>
<evidence type="ECO:0000313" key="8">
    <source>
        <dbReference type="EMBL" id="MUP40860.1"/>
    </source>
</evidence>
<dbReference type="Gene3D" id="1.20.1250.20">
    <property type="entry name" value="MFS general substrate transporter like domains"/>
    <property type="match status" value="2"/>
</dbReference>
<feature type="region of interest" description="Disordered" evidence="6">
    <location>
        <begin position="1"/>
        <end position="36"/>
    </location>
</feature>
<proteinExistence type="inferred from homology"/>
<dbReference type="AlphaFoldDB" id="A0A646QJF0"/>
<reference evidence="8" key="1">
    <citation type="submission" date="2018-11" db="EMBL/GenBank/DDBJ databases">
        <title>Venom-gland transcriptomics and venom proteomics of the Florida green centipede (Hemiscolopendra marginata) reveal sex-based variation in a centipede venom.</title>
        <authorList>
            <person name="Nystrom G.S."/>
            <person name="Ward M.J."/>
            <person name="Ellsworth S.A."/>
            <person name="Rokyta D.R."/>
        </authorList>
    </citation>
    <scope>NUCLEOTIDE SEQUENCE</scope>
    <source>
        <tissue evidence="8">Venom gland</tissue>
    </source>
</reference>
<dbReference type="GO" id="GO:0055120">
    <property type="term" value="C:striated muscle dense body"/>
    <property type="evidence" value="ECO:0007669"/>
    <property type="project" value="TreeGrafter"/>
</dbReference>
<comment type="subcellular location">
    <subcellularLocation>
        <location evidence="1">Membrane</location>
        <topology evidence="1">Multi-pass membrane protein</topology>
    </subcellularLocation>
</comment>
<accession>A0A646QJF0</accession>
<feature type="transmembrane region" description="Helical" evidence="7">
    <location>
        <begin position="65"/>
        <end position="83"/>
    </location>
</feature>
<organism evidence="8">
    <name type="scientific">Hemiscolopendra marginata</name>
    <dbReference type="NCBI Taxonomy" id="943146"/>
    <lineage>
        <taxon>Eukaryota</taxon>
        <taxon>Metazoa</taxon>
        <taxon>Ecdysozoa</taxon>
        <taxon>Arthropoda</taxon>
        <taxon>Myriapoda</taxon>
        <taxon>Chilopoda</taxon>
        <taxon>Pleurostigmophora</taxon>
        <taxon>Scolopendromorpha</taxon>
        <taxon>Scolopendridae</taxon>
        <taxon>Hemiscolopendra</taxon>
    </lineage>
</organism>
<feature type="transmembrane region" description="Helical" evidence="7">
    <location>
        <begin position="319"/>
        <end position="338"/>
    </location>
</feature>
<evidence type="ECO:0000256" key="3">
    <source>
        <dbReference type="ARBA" id="ARBA00022692"/>
    </source>
</evidence>
<comment type="similarity">
    <text evidence="2">Belongs to the unc-93 family.</text>
</comment>
<evidence type="ECO:0000256" key="4">
    <source>
        <dbReference type="ARBA" id="ARBA00022989"/>
    </source>
</evidence>
<dbReference type="PANTHER" id="PTHR19444">
    <property type="entry name" value="UNC-93 RELATED"/>
    <property type="match status" value="1"/>
</dbReference>
<keyword evidence="4 7" id="KW-1133">Transmembrane helix</keyword>
<feature type="transmembrane region" description="Helical" evidence="7">
    <location>
        <begin position="151"/>
        <end position="170"/>
    </location>
</feature>
<dbReference type="InterPro" id="IPR010291">
    <property type="entry name" value="Ion_channel_UNC-93"/>
</dbReference>
<feature type="transmembrane region" description="Helical" evidence="7">
    <location>
        <begin position="191"/>
        <end position="210"/>
    </location>
</feature>
<feature type="transmembrane region" description="Helical" evidence="7">
    <location>
        <begin position="470"/>
        <end position="490"/>
    </location>
</feature>
<dbReference type="Pfam" id="PF05978">
    <property type="entry name" value="UNC-93"/>
    <property type="match status" value="1"/>
</dbReference>
<evidence type="ECO:0000256" key="5">
    <source>
        <dbReference type="ARBA" id="ARBA00023136"/>
    </source>
</evidence>
<feature type="transmembrane region" description="Helical" evidence="7">
    <location>
        <begin position="384"/>
        <end position="402"/>
    </location>
</feature>
<name>A0A646QJF0_9MYRI</name>
<feature type="transmembrane region" description="Helical" evidence="7">
    <location>
        <begin position="127"/>
        <end position="145"/>
    </location>
</feature>
<dbReference type="EMBL" id="GHBY01000683">
    <property type="protein sequence ID" value="MUP40860.1"/>
    <property type="molecule type" value="Transcribed_RNA"/>
</dbReference>
<keyword evidence="5 7" id="KW-0472">Membrane</keyword>